<evidence type="ECO:0000313" key="2">
    <source>
        <dbReference type="EMBL" id="EJR29033.1"/>
    </source>
</evidence>
<dbReference type="RefSeq" id="WP_002166326.1">
    <property type="nucleotide sequence ID" value="NZ_JH792310.1"/>
</dbReference>
<reference evidence="2 3" key="1">
    <citation type="submission" date="2012-04" db="EMBL/GenBank/DDBJ databases">
        <title>The Genome Sequence of Bacillus cereus VD048.</title>
        <authorList>
            <consortium name="The Broad Institute Genome Sequencing Platform"/>
            <consortium name="The Broad Institute Genome Sequencing Center for Infectious Disease"/>
            <person name="Feldgarden M."/>
            <person name="Van der Auwera G.A."/>
            <person name="Mahillon J."/>
            <person name="Duprez V."/>
            <person name="Timmery S."/>
            <person name="Mattelet C."/>
            <person name="Dierick K."/>
            <person name="Sun M."/>
            <person name="Yu Z."/>
            <person name="Zhu L."/>
            <person name="Hu X."/>
            <person name="Shank E.B."/>
            <person name="Swiecicka I."/>
            <person name="Hansen B.M."/>
            <person name="Andrup L."/>
            <person name="Young S.K."/>
            <person name="Zeng Q."/>
            <person name="Gargeya S."/>
            <person name="Fitzgerald M."/>
            <person name="Haas B."/>
            <person name="Abouelleil A."/>
            <person name="Alvarado L."/>
            <person name="Arachchi H.M."/>
            <person name="Berlin A."/>
            <person name="Chapman S.B."/>
            <person name="Goldberg J."/>
            <person name="Griggs A."/>
            <person name="Gujja S."/>
            <person name="Hansen M."/>
            <person name="Howarth C."/>
            <person name="Imamovic A."/>
            <person name="Larimer J."/>
            <person name="McCowen C."/>
            <person name="Montmayeur A."/>
            <person name="Murphy C."/>
            <person name="Neiman D."/>
            <person name="Pearson M."/>
            <person name="Priest M."/>
            <person name="Roberts A."/>
            <person name="Saif S."/>
            <person name="Shea T."/>
            <person name="Sisk P."/>
            <person name="Sykes S."/>
            <person name="Wortman J."/>
            <person name="Nusbaum C."/>
            <person name="Birren B."/>
        </authorList>
    </citation>
    <scope>NUCLEOTIDE SEQUENCE [LARGE SCALE GENOMIC DNA]</scope>
    <source>
        <strain evidence="2 3">VD048</strain>
    </source>
</reference>
<name>J8HMY0_BACCE</name>
<dbReference type="Pfam" id="PF19754">
    <property type="entry name" value="DUF6241"/>
    <property type="match status" value="1"/>
</dbReference>
<feature type="compositionally biased region" description="Basic and acidic residues" evidence="1">
    <location>
        <begin position="141"/>
        <end position="161"/>
    </location>
</feature>
<dbReference type="InterPro" id="IPR046208">
    <property type="entry name" value="DUF6241"/>
</dbReference>
<dbReference type="AlphaFoldDB" id="J8HMY0"/>
<feature type="region of interest" description="Disordered" evidence="1">
    <location>
        <begin position="39"/>
        <end position="58"/>
    </location>
</feature>
<evidence type="ECO:0000313" key="3">
    <source>
        <dbReference type="Proteomes" id="UP000006960"/>
    </source>
</evidence>
<dbReference type="NCBIfam" id="NF005265">
    <property type="entry name" value="PRK06770.1-1"/>
    <property type="match status" value="1"/>
</dbReference>
<gene>
    <name evidence="2" type="ORF">IIG_04040</name>
</gene>
<dbReference type="HOGENOM" id="CLU_113610_1_0_9"/>
<feature type="region of interest" description="Disordered" evidence="1">
    <location>
        <begin position="136"/>
        <end position="161"/>
    </location>
</feature>
<comment type="caution">
    <text evidence="2">The sequence shown here is derived from an EMBL/GenBank/DDBJ whole genome shotgun (WGS) entry which is preliminary data.</text>
</comment>
<proteinExistence type="predicted"/>
<protein>
    <submittedName>
        <fullName evidence="2">Uncharacterized protein</fullName>
    </submittedName>
</protein>
<dbReference type="Proteomes" id="UP000006960">
    <property type="component" value="Unassembled WGS sequence"/>
</dbReference>
<dbReference type="PATRIC" id="fig|1053226.3.peg.4117"/>
<evidence type="ECO:0000256" key="1">
    <source>
        <dbReference type="SAM" id="MobiDB-lite"/>
    </source>
</evidence>
<organism evidence="2 3">
    <name type="scientific">Bacillus cereus VD048</name>
    <dbReference type="NCBI Taxonomy" id="1053226"/>
    <lineage>
        <taxon>Bacteria</taxon>
        <taxon>Bacillati</taxon>
        <taxon>Bacillota</taxon>
        <taxon>Bacilli</taxon>
        <taxon>Bacillales</taxon>
        <taxon>Bacillaceae</taxon>
        <taxon>Bacillus</taxon>
        <taxon>Bacillus cereus group</taxon>
    </lineage>
</organism>
<sequence length="161" mass="18449">MKKWIIGTITMIVIAIGAVFGVTKLLNYIEEEEEKSLKAQNVTGQQGKKAKEEKQQASEDEIISTMHRMVHQKVKSSEKWGFIEMTNKEISSAKNAVESSTNFKYKSKLLSTLERWEKGDFSQTVEEHNFLWEIQGGDTGKATERLSPEEEKQYVKEMKGK</sequence>
<dbReference type="EMBL" id="AHEU01000030">
    <property type="protein sequence ID" value="EJR29033.1"/>
    <property type="molecule type" value="Genomic_DNA"/>
</dbReference>
<accession>J8HMY0</accession>